<gene>
    <name evidence="10" type="ORF">SAMN02745729_101188</name>
</gene>
<name>A0A1H3XNJ8_9GAMM</name>
<feature type="transmembrane region" description="Helical" evidence="9">
    <location>
        <begin position="85"/>
        <end position="103"/>
    </location>
</feature>
<feature type="transmembrane region" description="Helical" evidence="9">
    <location>
        <begin position="40"/>
        <end position="64"/>
    </location>
</feature>
<proteinExistence type="predicted"/>
<dbReference type="CDD" id="cd13962">
    <property type="entry name" value="PT_UbiA_UBIAD1"/>
    <property type="match status" value="1"/>
</dbReference>
<dbReference type="STRING" id="1122198.SAMN02745729_101188"/>
<dbReference type="InterPro" id="IPR000537">
    <property type="entry name" value="UbiA_prenyltransferase"/>
</dbReference>
<reference evidence="11" key="1">
    <citation type="submission" date="2016-10" db="EMBL/GenBank/DDBJ databases">
        <authorList>
            <person name="Varghese N."/>
            <person name="Submissions S."/>
        </authorList>
    </citation>
    <scope>NUCLEOTIDE SEQUENCE [LARGE SCALE GENOMIC DNA]</scope>
    <source>
        <strain evidence="11">DSM 11526</strain>
    </source>
</reference>
<sequence length="290" mass="31428">MKTPDKYTFIGAVRPFSFPVALVTCSIGLLLAWQQGQFNSLQAVLVLIGGVLLQAGVNLINDYSDLPLLRRKPGSEWQEQAVQRHFRLGMVCFLLASVIALYFVSLRGLSFLLLCVLGLAGALGYTLKPVNYKSRGLGVVLVFWLMGVLMISGSAVALGASVTAGLVLQSLPVSLLVSLLLLSNELRDYETDQRDGHNTLTVRVGYHFSVRLYCVLLALAYLLLALLLALGLLPGAFWLLPSLLLTLKPVCLLNAPAERRAPLTPATARLLLGFGLLFCVALINPLPPLF</sequence>
<feature type="transmembrane region" description="Helical" evidence="9">
    <location>
        <begin position="166"/>
        <end position="183"/>
    </location>
</feature>
<dbReference type="RefSeq" id="WP_091821647.1">
    <property type="nucleotide sequence ID" value="NZ_FNRJ01000001.1"/>
</dbReference>
<evidence type="ECO:0000256" key="6">
    <source>
        <dbReference type="ARBA" id="ARBA00022692"/>
    </source>
</evidence>
<keyword evidence="4" id="KW-1003">Cell membrane</keyword>
<dbReference type="Gene3D" id="1.10.357.140">
    <property type="entry name" value="UbiA prenyltransferase"/>
    <property type="match status" value="1"/>
</dbReference>
<dbReference type="GO" id="GO:0042371">
    <property type="term" value="P:vitamin K biosynthetic process"/>
    <property type="evidence" value="ECO:0007669"/>
    <property type="project" value="TreeGrafter"/>
</dbReference>
<keyword evidence="8 9" id="KW-0472">Membrane</keyword>
<evidence type="ECO:0000313" key="11">
    <source>
        <dbReference type="Proteomes" id="UP000242469"/>
    </source>
</evidence>
<dbReference type="UniPathway" id="UPA00079"/>
<evidence type="ECO:0000256" key="4">
    <source>
        <dbReference type="ARBA" id="ARBA00022475"/>
    </source>
</evidence>
<dbReference type="PIRSF" id="PIRSF005355">
    <property type="entry name" value="UBIAD1"/>
    <property type="match status" value="1"/>
</dbReference>
<dbReference type="Proteomes" id="UP000242469">
    <property type="component" value="Unassembled WGS sequence"/>
</dbReference>
<evidence type="ECO:0000313" key="10">
    <source>
        <dbReference type="EMBL" id="SEA00118.1"/>
    </source>
</evidence>
<feature type="transmembrane region" description="Helical" evidence="9">
    <location>
        <begin position="109"/>
        <end position="127"/>
    </location>
</feature>
<comment type="pathway">
    <text evidence="2">Quinol/quinone metabolism; menaquinone biosynthesis.</text>
</comment>
<dbReference type="EMBL" id="FNRJ01000001">
    <property type="protein sequence ID" value="SEA00118.1"/>
    <property type="molecule type" value="Genomic_DNA"/>
</dbReference>
<keyword evidence="7 9" id="KW-1133">Transmembrane helix</keyword>
<comment type="subcellular location">
    <subcellularLocation>
        <location evidence="1">Membrane</location>
        <topology evidence="1">Multi-pass membrane protein</topology>
    </subcellularLocation>
</comment>
<keyword evidence="3" id="KW-0474">Menaquinone biosynthesis</keyword>
<evidence type="ECO:0000256" key="8">
    <source>
        <dbReference type="ARBA" id="ARBA00023136"/>
    </source>
</evidence>
<feature type="transmembrane region" description="Helical" evidence="9">
    <location>
        <begin position="267"/>
        <end position="286"/>
    </location>
</feature>
<feature type="transmembrane region" description="Helical" evidence="9">
    <location>
        <begin position="139"/>
        <end position="160"/>
    </location>
</feature>
<feature type="transmembrane region" description="Helical" evidence="9">
    <location>
        <begin position="204"/>
        <end position="230"/>
    </location>
</feature>
<keyword evidence="11" id="KW-1185">Reference proteome</keyword>
<dbReference type="Pfam" id="PF01040">
    <property type="entry name" value="UbiA"/>
    <property type="match status" value="1"/>
</dbReference>
<dbReference type="GO" id="GO:0004659">
    <property type="term" value="F:prenyltransferase activity"/>
    <property type="evidence" value="ECO:0007669"/>
    <property type="project" value="InterPro"/>
</dbReference>
<evidence type="ECO:0000256" key="1">
    <source>
        <dbReference type="ARBA" id="ARBA00004141"/>
    </source>
</evidence>
<dbReference type="InterPro" id="IPR026046">
    <property type="entry name" value="UBIAD1"/>
</dbReference>
<dbReference type="PANTHER" id="PTHR13929:SF0">
    <property type="entry name" value="UBIA PRENYLTRANSFERASE DOMAIN-CONTAINING PROTEIN 1"/>
    <property type="match status" value="1"/>
</dbReference>
<dbReference type="GO" id="GO:0016020">
    <property type="term" value="C:membrane"/>
    <property type="evidence" value="ECO:0007669"/>
    <property type="project" value="UniProtKB-SubCell"/>
</dbReference>
<keyword evidence="6 9" id="KW-0812">Transmembrane</keyword>
<organism evidence="10 11">
    <name type="scientific">Marinobacterium iners DSM 11526</name>
    <dbReference type="NCBI Taxonomy" id="1122198"/>
    <lineage>
        <taxon>Bacteria</taxon>
        <taxon>Pseudomonadati</taxon>
        <taxon>Pseudomonadota</taxon>
        <taxon>Gammaproteobacteria</taxon>
        <taxon>Oceanospirillales</taxon>
        <taxon>Oceanospirillaceae</taxon>
        <taxon>Marinobacterium</taxon>
    </lineage>
</organism>
<evidence type="ECO:0000256" key="9">
    <source>
        <dbReference type="SAM" id="Phobius"/>
    </source>
</evidence>
<dbReference type="OrthoDB" id="9767568at2"/>
<feature type="transmembrane region" description="Helical" evidence="9">
    <location>
        <begin position="12"/>
        <end position="34"/>
    </location>
</feature>
<accession>A0A1H3XNJ8</accession>
<evidence type="ECO:0000256" key="3">
    <source>
        <dbReference type="ARBA" id="ARBA00022428"/>
    </source>
</evidence>
<evidence type="ECO:0000256" key="5">
    <source>
        <dbReference type="ARBA" id="ARBA00022679"/>
    </source>
</evidence>
<evidence type="ECO:0000256" key="2">
    <source>
        <dbReference type="ARBA" id="ARBA00004863"/>
    </source>
</evidence>
<feature type="transmembrane region" description="Helical" evidence="9">
    <location>
        <begin position="236"/>
        <end position="255"/>
    </location>
</feature>
<keyword evidence="5 10" id="KW-0808">Transferase</keyword>
<evidence type="ECO:0000256" key="7">
    <source>
        <dbReference type="ARBA" id="ARBA00022989"/>
    </source>
</evidence>
<dbReference type="GO" id="GO:0009234">
    <property type="term" value="P:menaquinone biosynthetic process"/>
    <property type="evidence" value="ECO:0007669"/>
    <property type="project" value="UniProtKB-UniPathway"/>
</dbReference>
<protein>
    <submittedName>
        <fullName evidence="10">1,4-dihydroxy-2-naphthoate prenyltransferase</fullName>
    </submittedName>
</protein>
<dbReference type="PANTHER" id="PTHR13929">
    <property type="entry name" value="1,4-DIHYDROXY-2-NAPHTHOATE OCTAPRENYLTRANSFERASE"/>
    <property type="match status" value="1"/>
</dbReference>
<dbReference type="InterPro" id="IPR044878">
    <property type="entry name" value="UbiA_sf"/>
</dbReference>
<dbReference type="AlphaFoldDB" id="A0A1H3XNJ8"/>